<organism evidence="1">
    <name type="scientific">Colwellia sp. C1</name>
    <dbReference type="NCBI Taxonomy" id="1737566"/>
    <lineage>
        <taxon>Bacteria</taxon>
        <taxon>Pseudomonadati</taxon>
        <taxon>Pseudomonadota</taxon>
        <taxon>Gammaproteobacteria</taxon>
        <taxon>Alteromonadales</taxon>
        <taxon>Colwelliaceae</taxon>
        <taxon>Colwellia</taxon>
    </lineage>
</organism>
<name>A0A161IKS0_9GAMM</name>
<evidence type="ECO:0000313" key="1">
    <source>
        <dbReference type="EMBL" id="ANC57890.1"/>
    </source>
</evidence>
<proteinExistence type="predicted"/>
<sequence>MWRDFNLVTFRDGNFMVIEFSYDDMTISFRSQGLSKEKLLKFFYKALKLIINLQPEKGELIQAILLSKVGGAMFFERIGCS</sequence>
<protein>
    <submittedName>
        <fullName evidence="1">Uncharacterized protein</fullName>
    </submittedName>
</protein>
<accession>A0A161IKS0</accession>
<dbReference type="AlphaFoldDB" id="A0A161IKS0"/>
<dbReference type="EMBL" id="KU926705">
    <property type="protein sequence ID" value="ANC57890.1"/>
    <property type="molecule type" value="Genomic_DNA"/>
</dbReference>
<reference evidence="1" key="1">
    <citation type="submission" date="2016-03" db="EMBL/GenBank/DDBJ databases">
        <title>Partial sequence of psychrophilic Colwellia sp.</title>
        <authorList>
            <person name="Pankowski J.A."/>
            <person name="Leong J.S."/>
            <person name="Nano F.E."/>
        </authorList>
    </citation>
    <scope>NUCLEOTIDE SEQUENCE</scope>
    <source>
        <strain evidence="1">C1</strain>
    </source>
</reference>